<reference evidence="3" key="1">
    <citation type="submission" date="2020-10" db="EMBL/GenBank/DDBJ databases">
        <title>Connecting structure to function with the recovery of over 1000 high-quality activated sludge metagenome-assembled genomes encoding full-length rRNA genes using long-read sequencing.</title>
        <authorList>
            <person name="Singleton C.M."/>
            <person name="Petriglieri F."/>
            <person name="Kristensen J.M."/>
            <person name="Kirkegaard R.H."/>
            <person name="Michaelsen T.Y."/>
            <person name="Andersen M.H."/>
            <person name="Karst S.M."/>
            <person name="Dueholm M.S."/>
            <person name="Nielsen P.H."/>
            <person name="Albertsen M."/>
        </authorList>
    </citation>
    <scope>NUCLEOTIDE SEQUENCE</scope>
    <source>
        <strain evidence="3">EsbW_18-Q3-R4-48_MAXAC.044</strain>
    </source>
</reference>
<feature type="region of interest" description="Disordered" evidence="1">
    <location>
        <begin position="55"/>
        <end position="77"/>
    </location>
</feature>
<protein>
    <recommendedName>
        <fullName evidence="5">DUF4124 domain-containing protein</fullName>
    </recommendedName>
</protein>
<proteinExistence type="predicted"/>
<evidence type="ECO:0000256" key="1">
    <source>
        <dbReference type="SAM" id="MobiDB-lite"/>
    </source>
</evidence>
<evidence type="ECO:0000256" key="2">
    <source>
        <dbReference type="SAM" id="SignalP"/>
    </source>
</evidence>
<dbReference type="AlphaFoldDB" id="A0A9D7FA98"/>
<feature type="signal peptide" evidence="2">
    <location>
        <begin position="1"/>
        <end position="23"/>
    </location>
</feature>
<dbReference type="EMBL" id="JADJNC010000060">
    <property type="protein sequence ID" value="MBK7425080.1"/>
    <property type="molecule type" value="Genomic_DNA"/>
</dbReference>
<dbReference type="Proteomes" id="UP000886602">
    <property type="component" value="Unassembled WGS sequence"/>
</dbReference>
<keyword evidence="2" id="KW-0732">Signal</keyword>
<evidence type="ECO:0008006" key="5">
    <source>
        <dbReference type="Google" id="ProtNLM"/>
    </source>
</evidence>
<sequence>MKSFLTTIILFSALMLQNVTLHAQGVYVTPGAKGPVFSDKPQSGSREVTLQPLNVVAPEPASRPAEPAPAPGRGESMMPEFTAPAYRSFAIVSPEDNGSAAANTALFEVRVAVDPPLQLGAGHAFVVSINGRPVGQRFTATEFIVPPEFWGDTLPPANQSMQLDASIVDAGGQVIKKAKPIRFFMRFVTILNNPRRPVPLPQPIAPPHRPQSQPQPQPQPPLILPGRQ</sequence>
<feature type="chain" id="PRO_5039589355" description="DUF4124 domain-containing protein" evidence="2">
    <location>
        <begin position="24"/>
        <end position="228"/>
    </location>
</feature>
<gene>
    <name evidence="3" type="ORF">IPJ48_19470</name>
</gene>
<organism evidence="3 4">
    <name type="scientific">Candidatus Propionivibrio dominans</name>
    <dbReference type="NCBI Taxonomy" id="2954373"/>
    <lineage>
        <taxon>Bacteria</taxon>
        <taxon>Pseudomonadati</taxon>
        <taxon>Pseudomonadota</taxon>
        <taxon>Betaproteobacteria</taxon>
        <taxon>Rhodocyclales</taxon>
        <taxon>Rhodocyclaceae</taxon>
        <taxon>Propionivibrio</taxon>
    </lineage>
</organism>
<feature type="compositionally biased region" description="Low complexity" evidence="1">
    <location>
        <begin position="57"/>
        <end position="76"/>
    </location>
</feature>
<name>A0A9D7FA98_9RHOO</name>
<comment type="caution">
    <text evidence="3">The sequence shown here is derived from an EMBL/GenBank/DDBJ whole genome shotgun (WGS) entry which is preliminary data.</text>
</comment>
<evidence type="ECO:0000313" key="3">
    <source>
        <dbReference type="EMBL" id="MBK7425080.1"/>
    </source>
</evidence>
<evidence type="ECO:0000313" key="4">
    <source>
        <dbReference type="Proteomes" id="UP000886602"/>
    </source>
</evidence>
<feature type="region of interest" description="Disordered" evidence="1">
    <location>
        <begin position="196"/>
        <end position="228"/>
    </location>
</feature>
<accession>A0A9D7FA98</accession>